<keyword evidence="3" id="KW-1185">Reference proteome</keyword>
<evidence type="ECO:0000256" key="1">
    <source>
        <dbReference type="SAM" id="Phobius"/>
    </source>
</evidence>
<dbReference type="EMBL" id="JBHTMO010000020">
    <property type="protein sequence ID" value="MFD1393250.1"/>
    <property type="molecule type" value="Genomic_DNA"/>
</dbReference>
<keyword evidence="1" id="KW-0812">Transmembrane</keyword>
<dbReference type="RefSeq" id="WP_125586793.1">
    <property type="nucleotide sequence ID" value="NZ_JBHTMO010000020.1"/>
</dbReference>
<feature type="transmembrane region" description="Helical" evidence="1">
    <location>
        <begin position="38"/>
        <end position="57"/>
    </location>
</feature>
<keyword evidence="1" id="KW-1133">Transmembrane helix</keyword>
<evidence type="ECO:0000313" key="3">
    <source>
        <dbReference type="Proteomes" id="UP001597249"/>
    </source>
</evidence>
<proteinExistence type="predicted"/>
<feature type="transmembrane region" description="Helical" evidence="1">
    <location>
        <begin position="77"/>
        <end position="98"/>
    </location>
</feature>
<evidence type="ECO:0000313" key="2">
    <source>
        <dbReference type="EMBL" id="MFD1393250.1"/>
    </source>
</evidence>
<protein>
    <recommendedName>
        <fullName evidence="4">DUF2178 domain-containing protein</fullName>
    </recommendedName>
</protein>
<feature type="transmembrane region" description="Helical" evidence="1">
    <location>
        <begin position="6"/>
        <end position="26"/>
    </location>
</feature>
<feature type="transmembrane region" description="Helical" evidence="1">
    <location>
        <begin position="105"/>
        <end position="125"/>
    </location>
</feature>
<keyword evidence="1" id="KW-0472">Membrane</keyword>
<name>A0ABW4BAG3_9LACO</name>
<evidence type="ECO:0008006" key="4">
    <source>
        <dbReference type="Google" id="ProtNLM"/>
    </source>
</evidence>
<gene>
    <name evidence="2" type="ORF">ACFQ3L_06655</name>
</gene>
<dbReference type="Proteomes" id="UP001597249">
    <property type="component" value="Unassembled WGS sequence"/>
</dbReference>
<sequence>MKKLTIGIYATGGIVICLLALIEFGLNNDRTNKQVMMLVGLLILGLMYVGAAVGTAFSKSQQHPAVTNAKARPRLVWALTALALLLASVMIGWGLSLHPVQLHDVAIAVVLLTVPIANCVDAFVVTRHA</sequence>
<reference evidence="3" key="1">
    <citation type="journal article" date="2019" name="Int. J. Syst. Evol. Microbiol.">
        <title>The Global Catalogue of Microorganisms (GCM) 10K type strain sequencing project: providing services to taxonomists for standard genome sequencing and annotation.</title>
        <authorList>
            <consortium name="The Broad Institute Genomics Platform"/>
            <consortium name="The Broad Institute Genome Sequencing Center for Infectious Disease"/>
            <person name="Wu L."/>
            <person name="Ma J."/>
        </authorList>
    </citation>
    <scope>NUCLEOTIDE SEQUENCE [LARGE SCALE GENOMIC DNA]</scope>
    <source>
        <strain evidence="3">CCM 8911</strain>
    </source>
</reference>
<organism evidence="2 3">
    <name type="scientific">Lacticaseibacillus jixianensis</name>
    <dbReference type="NCBI Taxonomy" id="2486012"/>
    <lineage>
        <taxon>Bacteria</taxon>
        <taxon>Bacillati</taxon>
        <taxon>Bacillota</taxon>
        <taxon>Bacilli</taxon>
        <taxon>Lactobacillales</taxon>
        <taxon>Lactobacillaceae</taxon>
        <taxon>Lacticaseibacillus</taxon>
    </lineage>
</organism>
<accession>A0ABW4BAG3</accession>
<comment type="caution">
    <text evidence="2">The sequence shown here is derived from an EMBL/GenBank/DDBJ whole genome shotgun (WGS) entry which is preliminary data.</text>
</comment>